<proteinExistence type="predicted"/>
<dbReference type="GO" id="GO:0003700">
    <property type="term" value="F:DNA-binding transcription factor activity"/>
    <property type="evidence" value="ECO:0007669"/>
    <property type="project" value="InterPro"/>
</dbReference>
<evidence type="ECO:0000256" key="3">
    <source>
        <dbReference type="ARBA" id="ARBA00023163"/>
    </source>
</evidence>
<comment type="caution">
    <text evidence="5">The sequence shown here is derived from an EMBL/GenBank/DDBJ whole genome shotgun (WGS) entry which is preliminary data.</text>
</comment>
<evidence type="ECO:0000313" key="5">
    <source>
        <dbReference type="EMBL" id="NOJ73217.1"/>
    </source>
</evidence>
<keyword evidence="2" id="KW-0238">DNA-binding</keyword>
<dbReference type="Pfam" id="PF12802">
    <property type="entry name" value="MarR_2"/>
    <property type="match status" value="1"/>
</dbReference>
<dbReference type="Proteomes" id="UP000552038">
    <property type="component" value="Unassembled WGS sequence"/>
</dbReference>
<keyword evidence="3" id="KW-0804">Transcription</keyword>
<name>A0AAP7A5V3_PAEAL</name>
<dbReference type="PROSITE" id="PS50995">
    <property type="entry name" value="HTH_MARR_2"/>
    <property type="match status" value="1"/>
</dbReference>
<evidence type="ECO:0000256" key="2">
    <source>
        <dbReference type="ARBA" id="ARBA00023125"/>
    </source>
</evidence>
<evidence type="ECO:0000259" key="4">
    <source>
        <dbReference type="PROSITE" id="PS50995"/>
    </source>
</evidence>
<dbReference type="Gene3D" id="1.10.10.10">
    <property type="entry name" value="Winged helix-like DNA-binding domain superfamily/Winged helix DNA-binding domain"/>
    <property type="match status" value="1"/>
</dbReference>
<organism evidence="5 6">
    <name type="scientific">Paenibacillus alvei</name>
    <name type="common">Bacillus alvei</name>
    <dbReference type="NCBI Taxonomy" id="44250"/>
    <lineage>
        <taxon>Bacteria</taxon>
        <taxon>Bacillati</taxon>
        <taxon>Bacillota</taxon>
        <taxon>Bacilli</taxon>
        <taxon>Bacillales</taxon>
        <taxon>Paenibacillaceae</taxon>
        <taxon>Paenibacillus</taxon>
    </lineage>
</organism>
<dbReference type="RefSeq" id="WP_171418844.1">
    <property type="nucleotide sequence ID" value="NZ_JABFOR010000039.1"/>
</dbReference>
<dbReference type="SMART" id="SM00347">
    <property type="entry name" value="HTH_MARR"/>
    <property type="match status" value="1"/>
</dbReference>
<keyword evidence="1" id="KW-0805">Transcription regulation</keyword>
<feature type="domain" description="HTH marR-type" evidence="4">
    <location>
        <begin position="1"/>
        <end position="140"/>
    </location>
</feature>
<dbReference type="SUPFAM" id="SSF46785">
    <property type="entry name" value="Winged helix' DNA-binding domain"/>
    <property type="match status" value="1"/>
</dbReference>
<protein>
    <submittedName>
        <fullName evidence="5">Winged helix-turn-helix transcriptional regulator</fullName>
    </submittedName>
</protein>
<dbReference type="PRINTS" id="PR00598">
    <property type="entry name" value="HTHMARR"/>
</dbReference>
<dbReference type="InterPro" id="IPR000835">
    <property type="entry name" value="HTH_MarR-typ"/>
</dbReference>
<dbReference type="PANTHER" id="PTHR42756">
    <property type="entry name" value="TRANSCRIPTIONAL REGULATOR, MARR"/>
    <property type="match status" value="1"/>
</dbReference>
<dbReference type="EMBL" id="JABFOR010000039">
    <property type="protein sequence ID" value="NOJ73217.1"/>
    <property type="molecule type" value="Genomic_DNA"/>
</dbReference>
<accession>A0AAP7A5V3</accession>
<dbReference type="InterPro" id="IPR011991">
    <property type="entry name" value="ArsR-like_HTH"/>
</dbReference>
<gene>
    <name evidence="5" type="ORF">HMI46_22035</name>
</gene>
<dbReference type="AlphaFoldDB" id="A0AAP7A5V3"/>
<dbReference type="InterPro" id="IPR036390">
    <property type="entry name" value="WH_DNA-bd_sf"/>
</dbReference>
<dbReference type="GO" id="GO:0003677">
    <property type="term" value="F:DNA binding"/>
    <property type="evidence" value="ECO:0007669"/>
    <property type="project" value="UniProtKB-KW"/>
</dbReference>
<evidence type="ECO:0000256" key="1">
    <source>
        <dbReference type="ARBA" id="ARBA00023015"/>
    </source>
</evidence>
<dbReference type="CDD" id="cd00090">
    <property type="entry name" value="HTH_ARSR"/>
    <property type="match status" value="1"/>
</dbReference>
<evidence type="ECO:0000313" key="6">
    <source>
        <dbReference type="Proteomes" id="UP000552038"/>
    </source>
</evidence>
<sequence length="149" mass="17151">MISDYRRVVHDINDAIQDYYTVYNKGAGKIDAYQLTVQQENVMLFIMRHEQTTAHEIANAFAISKSAVSQVLSKLESRGFIVRESNPNNLRESFILLGAEGQQYAAWIDEADETFVRTLFSQIELADLEQMLQTLNKINRIMQESTTKR</sequence>
<reference evidence="5 6" key="1">
    <citation type="submission" date="2020-05" db="EMBL/GenBank/DDBJ databases">
        <title>Whole genome sequencing and identification of novel metabolites from Paenibacillus alvei strain JR949.</title>
        <authorList>
            <person name="Rajendhran J."/>
            <person name="Sree Pranav P."/>
            <person name="Mahalakshmi B."/>
            <person name="Karthikeyan R."/>
        </authorList>
    </citation>
    <scope>NUCLEOTIDE SEQUENCE [LARGE SCALE GENOMIC DNA]</scope>
    <source>
        <strain evidence="5 6">JR949</strain>
    </source>
</reference>
<dbReference type="InterPro" id="IPR036388">
    <property type="entry name" value="WH-like_DNA-bd_sf"/>
</dbReference>
<dbReference type="PANTHER" id="PTHR42756:SF1">
    <property type="entry name" value="TRANSCRIPTIONAL REPRESSOR OF EMRAB OPERON"/>
    <property type="match status" value="1"/>
</dbReference>